<protein>
    <recommendedName>
        <fullName evidence="1">DNA-dependent protein kinase catalytic subunit CC3 domain-containing protein</fullName>
    </recommendedName>
</protein>
<accession>A0A922CX63</accession>
<reference evidence="2" key="2">
    <citation type="submission" date="2020-12" db="EMBL/GenBank/DDBJ databases">
        <authorList>
            <person name="Kanost M."/>
        </authorList>
    </citation>
    <scope>NUCLEOTIDE SEQUENCE</scope>
</reference>
<evidence type="ECO:0000259" key="1">
    <source>
        <dbReference type="SMART" id="SM01344"/>
    </source>
</evidence>
<dbReference type="GO" id="GO:0005634">
    <property type="term" value="C:nucleus"/>
    <property type="evidence" value="ECO:0007669"/>
    <property type="project" value="InterPro"/>
</dbReference>
<keyword evidence="3" id="KW-1185">Reference proteome</keyword>
<organism evidence="2 3">
    <name type="scientific">Manduca sexta</name>
    <name type="common">Tobacco hawkmoth</name>
    <name type="synonym">Tobacco hornworm</name>
    <dbReference type="NCBI Taxonomy" id="7130"/>
    <lineage>
        <taxon>Eukaryota</taxon>
        <taxon>Metazoa</taxon>
        <taxon>Ecdysozoa</taxon>
        <taxon>Arthropoda</taxon>
        <taxon>Hexapoda</taxon>
        <taxon>Insecta</taxon>
        <taxon>Pterygota</taxon>
        <taxon>Neoptera</taxon>
        <taxon>Endopterygota</taxon>
        <taxon>Lepidoptera</taxon>
        <taxon>Glossata</taxon>
        <taxon>Ditrysia</taxon>
        <taxon>Bombycoidea</taxon>
        <taxon>Sphingidae</taxon>
        <taxon>Sphinginae</taxon>
        <taxon>Sphingini</taxon>
        <taxon>Manduca</taxon>
    </lineage>
</organism>
<evidence type="ECO:0000313" key="3">
    <source>
        <dbReference type="Proteomes" id="UP000791440"/>
    </source>
</evidence>
<evidence type="ECO:0000313" key="2">
    <source>
        <dbReference type="EMBL" id="KAG6461181.1"/>
    </source>
</evidence>
<dbReference type="InterPro" id="IPR012582">
    <property type="entry name" value="DNAPKcs_CC3"/>
</dbReference>
<feature type="domain" description="DNA-dependent protein kinase catalytic subunit CC3" evidence="1">
    <location>
        <begin position="587"/>
        <end position="939"/>
    </location>
</feature>
<sequence>MPERRWSVRRLLAEGVAAQLNEAGDDALAAAIDQALLLTNFTLQTSKRAGLDLIESFMVPLNDRNDLSKRLLPQILVDTAKAFEINSCSAFNAASEAFIDKIPLLDDNVLQKLQKELIETIISDKMEVITDDMRIYKMTVKNILELFKHMDVEEIECSEINIKTLYVAVQAHKLGVECLVNRLAAPNVMQQALGIVVDTDDWFQVDTFFIFLKQFSDALLEHNGDRVIQVIADIIPRLDSETIKRVQKSLKSCVRVYSKKSSEQQQVLDSKVNEYCSRAPLEEITKDLKQNIFNPGHIDQVLALNVITDLGCSLDETNKSFIRQWPRLLFKMWNQGMQYPTDLLNVAVRSLTQAEVKSLIINGQGIVPEGCDDIIKFCRVNMCVFFEYLVRKPFLLGENDVTKCGVLLNDVVQWYVRRKCPLEWSDAILDLVDQLWSSYESLVSFERKVALLQDMRRLPTALPPDSAPMRWAVQRMTQGDVAEMISLVAVLPPGEAYKESFCALAALLPTRLRELSGESNSVFRALVDAAADGDHTLLEIIAKLASGDDTAGWWDAALECCAASVAARADRAVYELLQRLAWNCDSLGACHRLYLPLLRHSSSQFLEEYLPGEVVKGLGFLERTIKPTPVFAYREQVKRCAVVFSTIQVAMEKLSSTTLEQGTSPLNSGLGAPQPWRALRDVLTRSVDYLLRTVCPAGADTTLQDSCRQAQCAAFACACAALRRRAPPERAYGALFEPTLWSVLLDPHATHDLPLPDNYVVRKVRHTVSIEEGDAAGVAGSAARRAGTLTGSTHRSRLFLRTLSQNPLEYDKEPAQDEAPGEQEVEVRASWLNSLRVSRDVTALLRHAAARRLHAPRRLADALCGRGQRNAKLMLAQVVCNCSAELAQYADALRPALLQLVAEINDEPFNSLHLDILTTLSQWRDNISPSDKGHLQGAVVSLMLAILNNRHRKYTQDILMECMNKLLEVYGSMVSVEWPLIERYFHHEDEDMYKTCLKMLHKFTKNNVYIEGMVEVIIAKLNEQGGVSAELSALLGAALRVRAGDATLHNIESLMKKCAHVEFIKTLYYMQMECDRCCTFNQFKKLILLYGTVPASEKKKCLRIMASFLSGPCSRNSDLDIFKKLHLQDYIKNTDDEDIIAEAIKVVKCSLHLMGEPLKSSLVQLVAEYCRHLSADVREAALDVVTQVFQEWRSTAGSAALEAGGAGGAGACACAVRALGAAGRTLPRRAGAALAPHLPTRFAESLYLAVYLPASADEKLDLCEVASTFLETLFSGMRSHEAFKNFKLRNEPLQTNEPAPTLTLTSSTHHFTLGNGTIQATDPDVPAVDVQMKVDDILASLFQFARVSGAAAVRLVSAVTRACAGGAGAEAARTSSWLGELLSAGPRALSPLLLQLARDSLPHLCALDSFEESVARLRRELTGTETEDLAVLLHEEILLKTRGPEQFVLGSKQEEMDVDMVDQDKQFSIQDLVTSFGKLSNWENLTLQEKRRIERSLPPLWTDEQTFESAIKQYNAGECCFHFILLACIVVTRPFSKFID</sequence>
<reference evidence="2" key="1">
    <citation type="journal article" date="2016" name="Insect Biochem. Mol. Biol.">
        <title>Multifaceted biological insights from a draft genome sequence of the tobacco hornworm moth, Manduca sexta.</title>
        <authorList>
            <person name="Kanost M.R."/>
            <person name="Arrese E.L."/>
            <person name="Cao X."/>
            <person name="Chen Y.R."/>
            <person name="Chellapilla S."/>
            <person name="Goldsmith M.R."/>
            <person name="Grosse-Wilde E."/>
            <person name="Heckel D.G."/>
            <person name="Herndon N."/>
            <person name="Jiang H."/>
            <person name="Papanicolaou A."/>
            <person name="Qu J."/>
            <person name="Soulages J.L."/>
            <person name="Vogel H."/>
            <person name="Walters J."/>
            <person name="Waterhouse R.M."/>
            <person name="Ahn S.J."/>
            <person name="Almeida F.C."/>
            <person name="An C."/>
            <person name="Aqrawi P."/>
            <person name="Bretschneider A."/>
            <person name="Bryant W.B."/>
            <person name="Bucks S."/>
            <person name="Chao H."/>
            <person name="Chevignon G."/>
            <person name="Christen J.M."/>
            <person name="Clarke D.F."/>
            <person name="Dittmer N.T."/>
            <person name="Ferguson L.C.F."/>
            <person name="Garavelou S."/>
            <person name="Gordon K.H.J."/>
            <person name="Gunaratna R.T."/>
            <person name="Han Y."/>
            <person name="Hauser F."/>
            <person name="He Y."/>
            <person name="Heidel-Fischer H."/>
            <person name="Hirsh A."/>
            <person name="Hu Y."/>
            <person name="Jiang H."/>
            <person name="Kalra D."/>
            <person name="Klinner C."/>
            <person name="Konig C."/>
            <person name="Kovar C."/>
            <person name="Kroll A.R."/>
            <person name="Kuwar S.S."/>
            <person name="Lee S.L."/>
            <person name="Lehman R."/>
            <person name="Li K."/>
            <person name="Li Z."/>
            <person name="Liang H."/>
            <person name="Lovelace S."/>
            <person name="Lu Z."/>
            <person name="Mansfield J.H."/>
            <person name="McCulloch K.J."/>
            <person name="Mathew T."/>
            <person name="Morton B."/>
            <person name="Muzny D.M."/>
            <person name="Neunemann D."/>
            <person name="Ongeri F."/>
            <person name="Pauchet Y."/>
            <person name="Pu L.L."/>
            <person name="Pyrousis I."/>
            <person name="Rao X.J."/>
            <person name="Redding A."/>
            <person name="Roesel C."/>
            <person name="Sanchez-Gracia A."/>
            <person name="Schaack S."/>
            <person name="Shukla A."/>
            <person name="Tetreau G."/>
            <person name="Wang Y."/>
            <person name="Xiong G.H."/>
            <person name="Traut W."/>
            <person name="Walsh T.K."/>
            <person name="Worley K.C."/>
            <person name="Wu D."/>
            <person name="Wu W."/>
            <person name="Wu Y.Q."/>
            <person name="Zhang X."/>
            <person name="Zou Z."/>
            <person name="Zucker H."/>
            <person name="Briscoe A.D."/>
            <person name="Burmester T."/>
            <person name="Clem R.J."/>
            <person name="Feyereisen R."/>
            <person name="Grimmelikhuijzen C.J.P."/>
            <person name="Hamodrakas S.J."/>
            <person name="Hansson B.S."/>
            <person name="Huguet E."/>
            <person name="Jermiin L.S."/>
            <person name="Lan Q."/>
            <person name="Lehman H.K."/>
            <person name="Lorenzen M."/>
            <person name="Merzendorfer H."/>
            <person name="Michalopoulos I."/>
            <person name="Morton D.B."/>
            <person name="Muthukrishnan S."/>
            <person name="Oakeshott J.G."/>
            <person name="Palmer W."/>
            <person name="Park Y."/>
            <person name="Passarelli A.L."/>
            <person name="Rozas J."/>
            <person name="Schwartz L.M."/>
            <person name="Smith W."/>
            <person name="Southgate A."/>
            <person name="Vilcinskas A."/>
            <person name="Vogt R."/>
            <person name="Wang P."/>
            <person name="Werren J."/>
            <person name="Yu X.Q."/>
            <person name="Zhou J.J."/>
            <person name="Brown S.J."/>
            <person name="Scherer S.E."/>
            <person name="Richards S."/>
            <person name="Blissard G.W."/>
        </authorList>
    </citation>
    <scope>NUCLEOTIDE SEQUENCE</scope>
</reference>
<gene>
    <name evidence="2" type="ORF">O3G_MSEX012472</name>
</gene>
<dbReference type="EMBL" id="JH668727">
    <property type="protein sequence ID" value="KAG6461181.1"/>
    <property type="molecule type" value="Genomic_DNA"/>
</dbReference>
<dbReference type="Proteomes" id="UP000791440">
    <property type="component" value="Unassembled WGS sequence"/>
</dbReference>
<dbReference type="SMART" id="SM01344">
    <property type="entry name" value="NUC194"/>
    <property type="match status" value="1"/>
</dbReference>
<name>A0A922CX63_MANSE</name>
<proteinExistence type="predicted"/>
<comment type="caution">
    <text evidence="2">The sequence shown here is derived from an EMBL/GenBank/DDBJ whole genome shotgun (WGS) entry which is preliminary data.</text>
</comment>
<dbReference type="GO" id="GO:0006303">
    <property type="term" value="P:double-strand break repair via nonhomologous end joining"/>
    <property type="evidence" value="ECO:0007669"/>
    <property type="project" value="InterPro"/>
</dbReference>